<gene>
    <name evidence="2" type="ORF">ABI_34020</name>
</gene>
<dbReference type="Gene3D" id="2.30.110.10">
    <property type="entry name" value="Electron Transport, Fmn-binding Protein, Chain A"/>
    <property type="match status" value="1"/>
</dbReference>
<dbReference type="AlphaFoldDB" id="F4QQ94"/>
<dbReference type="SUPFAM" id="SSF50475">
    <property type="entry name" value="FMN-binding split barrel"/>
    <property type="match status" value="1"/>
</dbReference>
<name>F4QQ94_9CAUL</name>
<dbReference type="PANTHER" id="PTHR34818:SF1">
    <property type="entry name" value="PROTEIN BLI-3"/>
    <property type="match status" value="1"/>
</dbReference>
<dbReference type="RefSeq" id="WP_006274185.1">
    <property type="nucleotide sequence ID" value="NZ_GL883079.1"/>
</dbReference>
<protein>
    <submittedName>
        <fullName evidence="2">General stress protein</fullName>
    </submittedName>
</protein>
<organism evidence="2 3">
    <name type="scientific">Asticcacaulis biprosthecium C19</name>
    <dbReference type="NCBI Taxonomy" id="715226"/>
    <lineage>
        <taxon>Bacteria</taxon>
        <taxon>Pseudomonadati</taxon>
        <taxon>Pseudomonadota</taxon>
        <taxon>Alphaproteobacteria</taxon>
        <taxon>Caulobacterales</taxon>
        <taxon>Caulobacteraceae</taxon>
        <taxon>Asticcacaulis</taxon>
    </lineage>
</organism>
<dbReference type="EMBL" id="GL883079">
    <property type="protein sequence ID" value="EGF90381.1"/>
    <property type="molecule type" value="Genomic_DNA"/>
</dbReference>
<dbReference type="STRING" id="715226.ABI_34020"/>
<dbReference type="InterPro" id="IPR012349">
    <property type="entry name" value="Split_barrel_FMN-bd"/>
</dbReference>
<reference evidence="3" key="1">
    <citation type="submission" date="2011-03" db="EMBL/GenBank/DDBJ databases">
        <title>Draft genome sequence of Brevundimonas diminuta.</title>
        <authorList>
            <person name="Brown P.J.B."/>
            <person name="Buechlein A."/>
            <person name="Hemmerich C."/>
            <person name="Brun Y.V."/>
        </authorList>
    </citation>
    <scope>NUCLEOTIDE SEQUENCE [LARGE SCALE GENOMIC DNA]</scope>
    <source>
        <strain evidence="3">C19</strain>
    </source>
</reference>
<dbReference type="HOGENOM" id="CLU_091428_1_2_5"/>
<accession>F4QQ94</accession>
<evidence type="ECO:0000259" key="1">
    <source>
        <dbReference type="Pfam" id="PF16242"/>
    </source>
</evidence>
<evidence type="ECO:0000313" key="3">
    <source>
        <dbReference type="Proteomes" id="UP000006512"/>
    </source>
</evidence>
<dbReference type="PANTHER" id="PTHR34818">
    <property type="entry name" value="PROTEIN BLI-3"/>
    <property type="match status" value="1"/>
</dbReference>
<dbReference type="eggNOG" id="COG3871">
    <property type="taxonomic scope" value="Bacteria"/>
</dbReference>
<dbReference type="Pfam" id="PF16242">
    <property type="entry name" value="Pyrid_ox_like"/>
    <property type="match status" value="1"/>
</dbReference>
<dbReference type="InterPro" id="IPR052917">
    <property type="entry name" value="Stress-Dev_Protein"/>
</dbReference>
<dbReference type="InterPro" id="IPR038725">
    <property type="entry name" value="YdaG_split_barrel_FMN-bd"/>
</dbReference>
<evidence type="ECO:0000313" key="2">
    <source>
        <dbReference type="EMBL" id="EGF90381.1"/>
    </source>
</evidence>
<sequence length="142" mass="16094">MTLSLHDIAKTMRDIDLCMLTSKTVTGELESRPMSNNRKVDWDGDSWFFADGSSSAAQEIANHPEVNLAYSREPGLLTKPFFLSVTGHADLVNDRAEMEKHWGKDIELWFKDGLDTPGLVLIHVKADRVKYWDGMDQGELRL</sequence>
<dbReference type="Proteomes" id="UP000006512">
    <property type="component" value="Unassembled WGS sequence"/>
</dbReference>
<proteinExistence type="predicted"/>
<dbReference type="OrthoDB" id="1432662at2"/>
<feature type="domain" description="General stress protein FMN-binding split barrel" evidence="1">
    <location>
        <begin position="7"/>
        <end position="135"/>
    </location>
</feature>
<keyword evidence="3" id="KW-1185">Reference proteome</keyword>